<dbReference type="Gene3D" id="3.40.630.30">
    <property type="match status" value="1"/>
</dbReference>
<accession>A0ABY7SX28</accession>
<keyword evidence="3" id="KW-1185">Reference proteome</keyword>
<gene>
    <name evidence="2" type="ORF">JHW45_03095</name>
</gene>
<feature type="domain" description="N-acetyltransferase" evidence="1">
    <location>
        <begin position="11"/>
        <end position="169"/>
    </location>
</feature>
<protein>
    <submittedName>
        <fullName evidence="2">GNAT family N-acetyltransferase</fullName>
    </submittedName>
</protein>
<sequence length="190" mass="20253">MRNQRQDRPPLIVSPVPAHVLPQAARLWWASFGTGRGAPPRMRADHGIVALDAQGRVAGVMGLRDARGGFPARVPWAARIGFRAGPPTADLIVDGIAVRDSRCGIGRALVRAAMARARAAGHPGLRAEVRAGNAGAVAFYRALGFATLASLRFGWPWTGRVLILRRAVDAAAAAVEMAPEPEPQPRRAQR</sequence>
<dbReference type="PROSITE" id="PS51186">
    <property type="entry name" value="GNAT"/>
    <property type="match status" value="1"/>
</dbReference>
<dbReference type="Pfam" id="PF00583">
    <property type="entry name" value="Acetyltransf_1"/>
    <property type="match status" value="1"/>
</dbReference>
<reference evidence="2 3" key="1">
    <citation type="submission" date="2021-01" db="EMBL/GenBank/DDBJ databases">
        <title>Biogeographic distribution of Paracoccus.</title>
        <authorList>
            <person name="Hollensteiner J."/>
            <person name="Leineberger J."/>
            <person name="Brinkhoff T."/>
            <person name="Daniel R."/>
        </authorList>
    </citation>
    <scope>NUCLEOTIDE SEQUENCE [LARGE SCALE GENOMIC DNA]</scope>
    <source>
        <strain evidence="2 3">LMG25392</strain>
    </source>
</reference>
<name>A0ABY7SX28_9RHOB</name>
<evidence type="ECO:0000259" key="1">
    <source>
        <dbReference type="PROSITE" id="PS51186"/>
    </source>
</evidence>
<evidence type="ECO:0000313" key="2">
    <source>
        <dbReference type="EMBL" id="WCR11404.1"/>
    </source>
</evidence>
<dbReference type="InterPro" id="IPR016181">
    <property type="entry name" value="Acyl_CoA_acyltransferase"/>
</dbReference>
<dbReference type="Proteomes" id="UP001218412">
    <property type="component" value="Chromosome"/>
</dbReference>
<dbReference type="RefSeq" id="WP_272859508.1">
    <property type="nucleotide sequence ID" value="NZ_CP067134.1"/>
</dbReference>
<evidence type="ECO:0000313" key="3">
    <source>
        <dbReference type="Proteomes" id="UP001218412"/>
    </source>
</evidence>
<proteinExistence type="predicted"/>
<dbReference type="SUPFAM" id="SSF55729">
    <property type="entry name" value="Acyl-CoA N-acyltransferases (Nat)"/>
    <property type="match status" value="1"/>
</dbReference>
<organism evidence="2 3">
    <name type="scientific">Paracoccus stylophorae</name>
    <dbReference type="NCBI Taxonomy" id="659350"/>
    <lineage>
        <taxon>Bacteria</taxon>
        <taxon>Pseudomonadati</taxon>
        <taxon>Pseudomonadota</taxon>
        <taxon>Alphaproteobacteria</taxon>
        <taxon>Rhodobacterales</taxon>
        <taxon>Paracoccaceae</taxon>
        <taxon>Paracoccus</taxon>
    </lineage>
</organism>
<dbReference type="InterPro" id="IPR000182">
    <property type="entry name" value="GNAT_dom"/>
</dbReference>
<dbReference type="EMBL" id="CP067134">
    <property type="protein sequence ID" value="WCR11404.1"/>
    <property type="molecule type" value="Genomic_DNA"/>
</dbReference>